<feature type="domain" description="PD-(D/E)XK endonuclease-like" evidence="1">
    <location>
        <begin position="102"/>
        <end position="322"/>
    </location>
</feature>
<dbReference type="Proteomes" id="UP000485621">
    <property type="component" value="Unassembled WGS sequence"/>
</dbReference>
<name>A0A1V5ZIS0_9BACT</name>
<dbReference type="InterPro" id="IPR038726">
    <property type="entry name" value="PDDEXK_AddAB-type"/>
</dbReference>
<dbReference type="AlphaFoldDB" id="A0A1V5ZIS0"/>
<sequence>MKRMVFVLAIKHLVEKGLKDKTMFENHFLEQNTFYPNSDPFIVIKDDANDIPIGKCIRALYYEKMDCFEKQFDARVLMKFEDGLGFEKIVCSALQRTGHFLADHIKIKFPYKNIRVSGEVDVIATTDDGEAVGIELKTGTGYYFQQQVFYGYKNDPTVEREYIINQLQAAPLVEHLMQAGIYLYYYQNIFKQKINSKPIDKWFILYKDNETSEMAEYIVYLTIDNGKHYINTAKLNNSNTYDAIALKQLAIEDILENFVTAQNFINSSVLPPRSYNPAYTEQEIDELLEKKLLSKNKHKEMKAGKIEKMHYKCAYCQFLKFCLNDAETPSTNEPDPILQMNTL</sequence>
<dbReference type="Gene3D" id="3.90.320.10">
    <property type="match status" value="1"/>
</dbReference>
<dbReference type="Pfam" id="PF12705">
    <property type="entry name" value="PDDEXK_1"/>
    <property type="match status" value="1"/>
</dbReference>
<dbReference type="InterPro" id="IPR011604">
    <property type="entry name" value="PDDEXK-like_dom_sf"/>
</dbReference>
<dbReference type="EMBL" id="MWDB01000063">
    <property type="protein sequence ID" value="OQB39978.1"/>
    <property type="molecule type" value="Genomic_DNA"/>
</dbReference>
<protein>
    <submittedName>
        <fullName evidence="2">PD-(D/E)XK nuclease superfamily protein</fullName>
    </submittedName>
</protein>
<accession>A0A1V5ZIS0</accession>
<organism evidence="2">
    <name type="scientific">candidate division CPR1 bacterium ADurb.Bin160</name>
    <dbReference type="NCBI Taxonomy" id="1852826"/>
    <lineage>
        <taxon>Bacteria</taxon>
        <taxon>candidate division CPR1</taxon>
    </lineage>
</organism>
<comment type="caution">
    <text evidence="2">The sequence shown here is derived from an EMBL/GenBank/DDBJ whole genome shotgun (WGS) entry which is preliminary data.</text>
</comment>
<reference evidence="2" key="1">
    <citation type="submission" date="2017-02" db="EMBL/GenBank/DDBJ databases">
        <title>Delving into the versatile metabolic prowess of the omnipresent phylum Bacteroidetes.</title>
        <authorList>
            <person name="Nobu M.K."/>
            <person name="Mei R."/>
            <person name="Narihiro T."/>
            <person name="Kuroda K."/>
            <person name="Liu W.-T."/>
        </authorList>
    </citation>
    <scope>NUCLEOTIDE SEQUENCE</scope>
    <source>
        <strain evidence="2">ADurb.Bin160</strain>
    </source>
</reference>
<gene>
    <name evidence="2" type="ORF">BWY04_01481</name>
</gene>
<evidence type="ECO:0000313" key="2">
    <source>
        <dbReference type="EMBL" id="OQB39978.1"/>
    </source>
</evidence>
<proteinExistence type="predicted"/>
<evidence type="ECO:0000259" key="1">
    <source>
        <dbReference type="Pfam" id="PF12705"/>
    </source>
</evidence>